<dbReference type="InterPro" id="IPR019844">
    <property type="entry name" value="CSD_CS"/>
</dbReference>
<gene>
    <name evidence="3" type="ORF">PLEPLA_LOCUS19652</name>
</gene>
<dbReference type="InterPro" id="IPR012340">
    <property type="entry name" value="NA-bd_OB-fold"/>
</dbReference>
<sequence>MKMSQRTHMLHLDSDPSLDAAPVQTMKWTETCVQQTESMTHGEAQSDPQSAPVEEDKPQPGRKVIATLVQGMVKWFNVRNGYGFINRNDTKEDVFVHQTAIKKNNPRKFLRSIGDGEVVEFNVIEAAKGSEAANFLSKGAAQRQAAFLSRFSGLPNTMLMDPNAVLRLRVILDDRNAERLILPSRLETVNALILEVKDKLNLAYDFRLQFQDPEFDNALSNYTMSISIGISRGTVNQSGWGK</sequence>
<name>A0A9N7YHF8_PLEPL</name>
<evidence type="ECO:0000259" key="2">
    <source>
        <dbReference type="PROSITE" id="PS51857"/>
    </source>
</evidence>
<dbReference type="AlphaFoldDB" id="A0A9N7YHF8"/>
<evidence type="ECO:0000256" key="1">
    <source>
        <dbReference type="SAM" id="MobiDB-lite"/>
    </source>
</evidence>
<dbReference type="Pfam" id="PF00313">
    <property type="entry name" value="CSD"/>
    <property type="match status" value="1"/>
</dbReference>
<feature type="region of interest" description="Disordered" evidence="1">
    <location>
        <begin position="34"/>
        <end position="60"/>
    </location>
</feature>
<organism evidence="3 4">
    <name type="scientific">Pleuronectes platessa</name>
    <name type="common">European plaice</name>
    <dbReference type="NCBI Taxonomy" id="8262"/>
    <lineage>
        <taxon>Eukaryota</taxon>
        <taxon>Metazoa</taxon>
        <taxon>Chordata</taxon>
        <taxon>Craniata</taxon>
        <taxon>Vertebrata</taxon>
        <taxon>Euteleostomi</taxon>
        <taxon>Actinopterygii</taxon>
        <taxon>Neopterygii</taxon>
        <taxon>Teleostei</taxon>
        <taxon>Neoteleostei</taxon>
        <taxon>Acanthomorphata</taxon>
        <taxon>Carangaria</taxon>
        <taxon>Pleuronectiformes</taxon>
        <taxon>Pleuronectoidei</taxon>
        <taxon>Pleuronectidae</taxon>
        <taxon>Pleuronectes</taxon>
    </lineage>
</organism>
<evidence type="ECO:0000313" key="4">
    <source>
        <dbReference type="Proteomes" id="UP001153269"/>
    </source>
</evidence>
<proteinExistence type="predicted"/>
<dbReference type="InterPro" id="IPR002059">
    <property type="entry name" value="CSP_DNA-bd"/>
</dbReference>
<dbReference type="InterPro" id="IPR011129">
    <property type="entry name" value="CSD"/>
</dbReference>
<dbReference type="PROSITE" id="PS00352">
    <property type="entry name" value="CSD_1"/>
    <property type="match status" value="1"/>
</dbReference>
<dbReference type="PRINTS" id="PR00050">
    <property type="entry name" value="COLDSHOCK"/>
</dbReference>
<dbReference type="InterPro" id="IPR050181">
    <property type="entry name" value="Cold_shock_domain"/>
</dbReference>
<keyword evidence="4" id="KW-1185">Reference proteome</keyword>
<dbReference type="Proteomes" id="UP001153269">
    <property type="component" value="Unassembled WGS sequence"/>
</dbReference>
<reference evidence="3" key="1">
    <citation type="submission" date="2020-03" db="EMBL/GenBank/DDBJ databases">
        <authorList>
            <person name="Weist P."/>
        </authorList>
    </citation>
    <scope>NUCLEOTIDE SEQUENCE</scope>
</reference>
<dbReference type="PROSITE" id="PS51857">
    <property type="entry name" value="CSD_2"/>
    <property type="match status" value="1"/>
</dbReference>
<protein>
    <recommendedName>
        <fullName evidence="2">CSD domain-containing protein</fullName>
    </recommendedName>
</protein>
<dbReference type="Gene3D" id="2.40.50.140">
    <property type="entry name" value="Nucleic acid-binding proteins"/>
    <property type="match status" value="1"/>
</dbReference>
<dbReference type="GO" id="GO:0003676">
    <property type="term" value="F:nucleic acid binding"/>
    <property type="evidence" value="ECO:0007669"/>
    <property type="project" value="InterPro"/>
</dbReference>
<evidence type="ECO:0000313" key="3">
    <source>
        <dbReference type="EMBL" id="CAB1431595.1"/>
    </source>
</evidence>
<dbReference type="EMBL" id="CADEAL010001352">
    <property type="protein sequence ID" value="CAB1431595.1"/>
    <property type="molecule type" value="Genomic_DNA"/>
</dbReference>
<dbReference type="CDD" id="cd04458">
    <property type="entry name" value="CSP_CDS"/>
    <property type="match status" value="1"/>
</dbReference>
<comment type="caution">
    <text evidence="3">The sequence shown here is derived from an EMBL/GenBank/DDBJ whole genome shotgun (WGS) entry which is preliminary data.</text>
</comment>
<dbReference type="PANTHER" id="PTHR11544">
    <property type="entry name" value="COLD SHOCK DOMAIN CONTAINING PROTEINS"/>
    <property type="match status" value="1"/>
</dbReference>
<dbReference type="SUPFAM" id="SSF50249">
    <property type="entry name" value="Nucleic acid-binding proteins"/>
    <property type="match status" value="1"/>
</dbReference>
<feature type="domain" description="CSD" evidence="2">
    <location>
        <begin position="68"/>
        <end position="137"/>
    </location>
</feature>
<dbReference type="SMART" id="SM00357">
    <property type="entry name" value="CSP"/>
    <property type="match status" value="1"/>
</dbReference>
<accession>A0A9N7YHF8</accession>